<protein>
    <submittedName>
        <fullName evidence="1">Uncharacterized protein</fullName>
    </submittedName>
</protein>
<evidence type="ECO:0000313" key="2">
    <source>
        <dbReference type="Proteomes" id="UP000313359"/>
    </source>
</evidence>
<name>A0A5C2SD78_9APHY</name>
<keyword evidence="2" id="KW-1185">Reference proteome</keyword>
<organism evidence="1 2">
    <name type="scientific">Lentinus tigrinus ALCF2SS1-6</name>
    <dbReference type="NCBI Taxonomy" id="1328759"/>
    <lineage>
        <taxon>Eukaryota</taxon>
        <taxon>Fungi</taxon>
        <taxon>Dikarya</taxon>
        <taxon>Basidiomycota</taxon>
        <taxon>Agaricomycotina</taxon>
        <taxon>Agaricomycetes</taxon>
        <taxon>Polyporales</taxon>
        <taxon>Polyporaceae</taxon>
        <taxon>Lentinus</taxon>
    </lineage>
</organism>
<dbReference type="EMBL" id="ML122261">
    <property type="protein sequence ID" value="RPD61733.1"/>
    <property type="molecule type" value="Genomic_DNA"/>
</dbReference>
<sequence>MAFCMPLNSETFYDAAGFTDAPLMQDFTQDAPFTFFDYDAYADYDTLFLDRMNQDQFCIDSYQPMNLTNEAYPPAPAFYPPTNHYSMNPATSMPQVDQPCISPAALCNMVETWFQSQVE</sequence>
<dbReference type="OrthoDB" id="2750498at2759"/>
<evidence type="ECO:0000313" key="1">
    <source>
        <dbReference type="EMBL" id="RPD61733.1"/>
    </source>
</evidence>
<dbReference type="AlphaFoldDB" id="A0A5C2SD78"/>
<gene>
    <name evidence="1" type="ORF">L227DRAFT_610189</name>
</gene>
<dbReference type="Proteomes" id="UP000313359">
    <property type="component" value="Unassembled WGS sequence"/>
</dbReference>
<accession>A0A5C2SD78</accession>
<feature type="non-terminal residue" evidence="1">
    <location>
        <position position="119"/>
    </location>
</feature>
<reference evidence="1" key="1">
    <citation type="journal article" date="2018" name="Genome Biol. Evol.">
        <title>Genomics and development of Lentinus tigrinus, a white-rot wood-decaying mushroom with dimorphic fruiting bodies.</title>
        <authorList>
            <person name="Wu B."/>
            <person name="Xu Z."/>
            <person name="Knudson A."/>
            <person name="Carlson A."/>
            <person name="Chen N."/>
            <person name="Kovaka S."/>
            <person name="LaButti K."/>
            <person name="Lipzen A."/>
            <person name="Pennachio C."/>
            <person name="Riley R."/>
            <person name="Schakwitz W."/>
            <person name="Umezawa K."/>
            <person name="Ohm R.A."/>
            <person name="Grigoriev I.V."/>
            <person name="Nagy L.G."/>
            <person name="Gibbons J."/>
            <person name="Hibbett D."/>
        </authorList>
    </citation>
    <scope>NUCLEOTIDE SEQUENCE [LARGE SCALE GENOMIC DNA]</scope>
    <source>
        <strain evidence="1">ALCF2SS1-6</strain>
    </source>
</reference>
<proteinExistence type="predicted"/>